<dbReference type="Proteomes" id="UP001454036">
    <property type="component" value="Unassembled WGS sequence"/>
</dbReference>
<proteinExistence type="predicted"/>
<dbReference type="InterPro" id="IPR001245">
    <property type="entry name" value="Ser-Thr/Tyr_kinase_cat_dom"/>
</dbReference>
<dbReference type="PANTHER" id="PTHR27003:SF467">
    <property type="entry name" value="PROTEIN KINASE DOMAIN-CONTAINING PROTEIN"/>
    <property type="match status" value="1"/>
</dbReference>
<gene>
    <name evidence="2" type="ORF">LIER_27652</name>
</gene>
<dbReference type="InterPro" id="IPR045272">
    <property type="entry name" value="ANXUR1/2-like"/>
</dbReference>
<name>A0AAV3REB7_LITER</name>
<evidence type="ECO:0000259" key="1">
    <source>
        <dbReference type="PROSITE" id="PS50011"/>
    </source>
</evidence>
<feature type="domain" description="Protein kinase" evidence="1">
    <location>
        <begin position="1"/>
        <end position="226"/>
    </location>
</feature>
<dbReference type="SUPFAM" id="SSF56112">
    <property type="entry name" value="Protein kinase-like (PK-like)"/>
    <property type="match status" value="1"/>
</dbReference>
<dbReference type="GO" id="GO:0005886">
    <property type="term" value="C:plasma membrane"/>
    <property type="evidence" value="ECO:0007669"/>
    <property type="project" value="TreeGrafter"/>
</dbReference>
<dbReference type="GO" id="GO:0004714">
    <property type="term" value="F:transmembrane receptor protein tyrosine kinase activity"/>
    <property type="evidence" value="ECO:0007669"/>
    <property type="project" value="InterPro"/>
</dbReference>
<dbReference type="PROSITE" id="PS50011">
    <property type="entry name" value="PROTEIN_KINASE_DOM"/>
    <property type="match status" value="1"/>
</dbReference>
<dbReference type="Pfam" id="PF00069">
    <property type="entry name" value="Pkinase"/>
    <property type="match status" value="1"/>
</dbReference>
<dbReference type="SMART" id="SM00220">
    <property type="entry name" value="S_TKc"/>
    <property type="match status" value="1"/>
</dbReference>
<protein>
    <recommendedName>
        <fullName evidence="1">Protein kinase domain-containing protein</fullName>
    </recommendedName>
</protein>
<dbReference type="InterPro" id="IPR008271">
    <property type="entry name" value="Ser/Thr_kinase_AS"/>
</dbReference>
<evidence type="ECO:0000313" key="3">
    <source>
        <dbReference type="Proteomes" id="UP001454036"/>
    </source>
</evidence>
<dbReference type="Gene3D" id="1.10.510.10">
    <property type="entry name" value="Transferase(Phosphotransferase) domain 1"/>
    <property type="match status" value="2"/>
</dbReference>
<dbReference type="InterPro" id="IPR000719">
    <property type="entry name" value="Prot_kinase_dom"/>
</dbReference>
<dbReference type="AlphaFoldDB" id="A0AAV3REB7"/>
<dbReference type="InterPro" id="IPR011009">
    <property type="entry name" value="Kinase-like_dom_sf"/>
</dbReference>
<dbReference type="GO" id="GO:0009506">
    <property type="term" value="C:plasmodesma"/>
    <property type="evidence" value="ECO:0007669"/>
    <property type="project" value="TreeGrafter"/>
</dbReference>
<comment type="caution">
    <text evidence="2">The sequence shown here is derived from an EMBL/GenBank/DDBJ whole genome shotgun (WGS) entry which is preliminary data.</text>
</comment>
<keyword evidence="3" id="KW-1185">Reference proteome</keyword>
<dbReference type="EMBL" id="BAABME010008964">
    <property type="protein sequence ID" value="GAA0174210.1"/>
    <property type="molecule type" value="Genomic_DNA"/>
</dbReference>
<dbReference type="GO" id="GO:0005524">
    <property type="term" value="F:ATP binding"/>
    <property type="evidence" value="ECO:0007669"/>
    <property type="project" value="InterPro"/>
</dbReference>
<accession>A0AAV3REB7</accession>
<organism evidence="2 3">
    <name type="scientific">Lithospermum erythrorhizon</name>
    <name type="common">Purple gromwell</name>
    <name type="synonym">Lithospermum officinale var. erythrorhizon</name>
    <dbReference type="NCBI Taxonomy" id="34254"/>
    <lineage>
        <taxon>Eukaryota</taxon>
        <taxon>Viridiplantae</taxon>
        <taxon>Streptophyta</taxon>
        <taxon>Embryophyta</taxon>
        <taxon>Tracheophyta</taxon>
        <taxon>Spermatophyta</taxon>
        <taxon>Magnoliopsida</taxon>
        <taxon>eudicotyledons</taxon>
        <taxon>Gunneridae</taxon>
        <taxon>Pentapetalae</taxon>
        <taxon>asterids</taxon>
        <taxon>lamiids</taxon>
        <taxon>Boraginales</taxon>
        <taxon>Boraginaceae</taxon>
        <taxon>Boraginoideae</taxon>
        <taxon>Lithospermeae</taxon>
        <taxon>Lithospermum</taxon>
    </lineage>
</organism>
<evidence type="ECO:0000313" key="2">
    <source>
        <dbReference type="EMBL" id="GAA0174210.1"/>
    </source>
</evidence>
<sequence>MSSSGQICRQFSLDEIKSATSNFDDELIMCYCNESPEKILVYEYMQNGTLVDHLYKFKDSGSTSAIGDDQPSRLTWEKRLNICIGAAKGLDFLHRGASSGVIHRDIKGSNILLDGTFGYMDPEYFYTQRLTTKTDIYAFGVVLLVVLSGRPAVDNRAEEDQRSLSEWATKCIEKNRVDLIIDPYLVGKISSRSLKDFVRVSLKCVRRQSEQRPTMEEVVAGLELALRKQPPSGLTSRLPNEGSNLRFMIMSKFPLVSKKSKQGFGVDLSALYLVSCDKEKYAILSASVDGFLCPRFSLDEIKRACQNFSHCTGRDGFSRFYV</sequence>
<dbReference type="PANTHER" id="PTHR27003">
    <property type="entry name" value="OS07G0166700 PROTEIN"/>
    <property type="match status" value="1"/>
</dbReference>
<dbReference type="Pfam" id="PF07714">
    <property type="entry name" value="PK_Tyr_Ser-Thr"/>
    <property type="match status" value="1"/>
</dbReference>
<reference evidence="2 3" key="1">
    <citation type="submission" date="2024-01" db="EMBL/GenBank/DDBJ databases">
        <title>The complete chloroplast genome sequence of Lithospermum erythrorhizon: insights into the phylogenetic relationship among Boraginaceae species and the maternal lineages of purple gromwells.</title>
        <authorList>
            <person name="Okada T."/>
            <person name="Watanabe K."/>
        </authorList>
    </citation>
    <scope>NUCLEOTIDE SEQUENCE [LARGE SCALE GENOMIC DNA]</scope>
</reference>
<dbReference type="PROSITE" id="PS00108">
    <property type="entry name" value="PROTEIN_KINASE_ST"/>
    <property type="match status" value="1"/>
</dbReference>